<dbReference type="FunFam" id="3.10.50.40:FF:000006">
    <property type="entry name" value="Peptidyl-prolyl cis-trans isomerase"/>
    <property type="match status" value="1"/>
</dbReference>
<dbReference type="GO" id="GO:0003755">
    <property type="term" value="F:peptidyl-prolyl cis-trans isomerase activity"/>
    <property type="evidence" value="ECO:0007669"/>
    <property type="project" value="UniProtKB-UniRule"/>
</dbReference>
<evidence type="ECO:0000313" key="9">
    <source>
        <dbReference type="EMBL" id="MBB4687171.1"/>
    </source>
</evidence>
<evidence type="ECO:0000313" key="10">
    <source>
        <dbReference type="Proteomes" id="UP000581769"/>
    </source>
</evidence>
<keyword evidence="10" id="KW-1185">Reference proteome</keyword>
<dbReference type="RefSeq" id="WP_184781923.1">
    <property type="nucleotide sequence ID" value="NZ_JACHMG010000001.1"/>
</dbReference>
<keyword evidence="4 5" id="KW-0413">Isomerase</keyword>
<gene>
    <name evidence="9" type="ORF">BJY18_004656</name>
</gene>
<feature type="region of interest" description="Disordered" evidence="7">
    <location>
        <begin position="1"/>
        <end position="22"/>
    </location>
</feature>
<proteinExistence type="inferred from homology"/>
<comment type="caution">
    <text evidence="9">The sequence shown here is derived from an EMBL/GenBank/DDBJ whole genome shotgun (WGS) entry which is preliminary data.</text>
</comment>
<dbReference type="EMBL" id="JACHMG010000001">
    <property type="protein sequence ID" value="MBB4687171.1"/>
    <property type="molecule type" value="Genomic_DNA"/>
</dbReference>
<dbReference type="EC" id="5.2.1.8" evidence="6"/>
<name>A0A840IWN2_9PSEU</name>
<evidence type="ECO:0000256" key="2">
    <source>
        <dbReference type="ARBA" id="ARBA00006577"/>
    </source>
</evidence>
<accession>A0A840IWN2</accession>
<dbReference type="PROSITE" id="PS50059">
    <property type="entry name" value="FKBP_PPIASE"/>
    <property type="match status" value="1"/>
</dbReference>
<evidence type="ECO:0000256" key="5">
    <source>
        <dbReference type="PROSITE-ProRule" id="PRU00277"/>
    </source>
</evidence>
<evidence type="ECO:0000256" key="1">
    <source>
        <dbReference type="ARBA" id="ARBA00000971"/>
    </source>
</evidence>
<dbReference type="InterPro" id="IPR046357">
    <property type="entry name" value="PPIase_dom_sf"/>
</dbReference>
<reference evidence="9 10" key="1">
    <citation type="submission" date="2020-08" db="EMBL/GenBank/DDBJ databases">
        <title>Sequencing the genomes of 1000 actinobacteria strains.</title>
        <authorList>
            <person name="Klenk H.-P."/>
        </authorList>
    </citation>
    <scope>NUCLEOTIDE SEQUENCE [LARGE SCALE GENOMIC DNA]</scope>
    <source>
        <strain evidence="9 10">DSM 45859</strain>
    </source>
</reference>
<organism evidence="9 10">
    <name type="scientific">Amycolatopsis jiangsuensis</name>
    <dbReference type="NCBI Taxonomy" id="1181879"/>
    <lineage>
        <taxon>Bacteria</taxon>
        <taxon>Bacillati</taxon>
        <taxon>Actinomycetota</taxon>
        <taxon>Actinomycetes</taxon>
        <taxon>Pseudonocardiales</taxon>
        <taxon>Pseudonocardiaceae</taxon>
        <taxon>Amycolatopsis</taxon>
    </lineage>
</organism>
<dbReference type="InterPro" id="IPR001179">
    <property type="entry name" value="PPIase_FKBP_dom"/>
</dbReference>
<comment type="similarity">
    <text evidence="2 6">Belongs to the FKBP-type PPIase family.</text>
</comment>
<evidence type="ECO:0000256" key="3">
    <source>
        <dbReference type="ARBA" id="ARBA00023110"/>
    </source>
</evidence>
<dbReference type="Proteomes" id="UP000581769">
    <property type="component" value="Unassembled WGS sequence"/>
</dbReference>
<dbReference type="Pfam" id="PF00254">
    <property type="entry name" value="FKBP_C"/>
    <property type="match status" value="1"/>
</dbReference>
<evidence type="ECO:0000256" key="7">
    <source>
        <dbReference type="SAM" id="MobiDB-lite"/>
    </source>
</evidence>
<dbReference type="PANTHER" id="PTHR43811">
    <property type="entry name" value="FKBP-TYPE PEPTIDYL-PROLYL CIS-TRANS ISOMERASE FKPA"/>
    <property type="match status" value="1"/>
</dbReference>
<protein>
    <recommendedName>
        <fullName evidence="6">Peptidyl-prolyl cis-trans isomerase</fullName>
        <ecNumber evidence="6">5.2.1.8</ecNumber>
    </recommendedName>
</protein>
<sequence length="124" mass="12960">MTLQKPEVDPPTGPPPAELDITDLTVGDGAEARQGSAVSVHYVGVSHSTGAEFDASYNRGEPLRFALGAGQVIPGWDQGVTGMKVGGRRRLVIPPHLAYGERGAGGVIKPNETLIFVVDLVDVS</sequence>
<evidence type="ECO:0000259" key="8">
    <source>
        <dbReference type="PROSITE" id="PS50059"/>
    </source>
</evidence>
<keyword evidence="3 5" id="KW-0697">Rotamase</keyword>
<dbReference type="AlphaFoldDB" id="A0A840IWN2"/>
<evidence type="ECO:0000256" key="6">
    <source>
        <dbReference type="RuleBase" id="RU003915"/>
    </source>
</evidence>
<dbReference type="Gene3D" id="3.10.50.40">
    <property type="match status" value="1"/>
</dbReference>
<feature type="domain" description="PPIase FKBP-type" evidence="8">
    <location>
        <begin position="35"/>
        <end position="124"/>
    </location>
</feature>
<dbReference type="SUPFAM" id="SSF54534">
    <property type="entry name" value="FKBP-like"/>
    <property type="match status" value="1"/>
</dbReference>
<dbReference type="PANTHER" id="PTHR43811:SF19">
    <property type="entry name" value="39 KDA FK506-BINDING NUCLEAR PROTEIN"/>
    <property type="match status" value="1"/>
</dbReference>
<evidence type="ECO:0000256" key="4">
    <source>
        <dbReference type="ARBA" id="ARBA00023235"/>
    </source>
</evidence>
<comment type="catalytic activity">
    <reaction evidence="1 5 6">
        <text>[protein]-peptidylproline (omega=180) = [protein]-peptidylproline (omega=0)</text>
        <dbReference type="Rhea" id="RHEA:16237"/>
        <dbReference type="Rhea" id="RHEA-COMP:10747"/>
        <dbReference type="Rhea" id="RHEA-COMP:10748"/>
        <dbReference type="ChEBI" id="CHEBI:83833"/>
        <dbReference type="ChEBI" id="CHEBI:83834"/>
        <dbReference type="EC" id="5.2.1.8"/>
    </reaction>
</comment>